<accession>A0ABR9FK05</accession>
<evidence type="ECO:0000313" key="3">
    <source>
        <dbReference type="Proteomes" id="UP000707245"/>
    </source>
</evidence>
<keyword evidence="1" id="KW-1133">Transmembrane helix</keyword>
<proteinExistence type="predicted"/>
<feature type="transmembrane region" description="Helical" evidence="1">
    <location>
        <begin position="42"/>
        <end position="62"/>
    </location>
</feature>
<dbReference type="EMBL" id="RRZA01000015">
    <property type="protein sequence ID" value="MBE0457155.1"/>
    <property type="molecule type" value="Genomic_DNA"/>
</dbReference>
<organism evidence="2 3">
    <name type="scientific">Pseudoalteromonas prydzensis</name>
    <dbReference type="NCBI Taxonomy" id="182141"/>
    <lineage>
        <taxon>Bacteria</taxon>
        <taxon>Pseudomonadati</taxon>
        <taxon>Pseudomonadota</taxon>
        <taxon>Gammaproteobacteria</taxon>
        <taxon>Alteromonadales</taxon>
        <taxon>Pseudoalteromonadaceae</taxon>
        <taxon>Pseudoalteromonas</taxon>
    </lineage>
</organism>
<evidence type="ECO:0000313" key="2">
    <source>
        <dbReference type="EMBL" id="MBE0457155.1"/>
    </source>
</evidence>
<protein>
    <recommendedName>
        <fullName evidence="4">DUF3955 domain-containing protein</fullName>
    </recommendedName>
</protein>
<keyword evidence="3" id="KW-1185">Reference proteome</keyword>
<evidence type="ECO:0008006" key="4">
    <source>
        <dbReference type="Google" id="ProtNLM"/>
    </source>
</evidence>
<feature type="transmembrane region" description="Helical" evidence="1">
    <location>
        <begin position="12"/>
        <end position="30"/>
    </location>
</feature>
<keyword evidence="1" id="KW-0472">Membrane</keyword>
<gene>
    <name evidence="2" type="ORF">EI167_06750</name>
</gene>
<dbReference type="RefSeq" id="WP_192541174.1">
    <property type="nucleotide sequence ID" value="NZ_JBQDLW010000010.1"/>
</dbReference>
<name>A0ABR9FK05_9GAMM</name>
<sequence length="77" mass="8551">MKTHSAKKELILLPILLIVILLCVAGHFLLQASFADSHLTEYLLAALPFAMFGLVIIAFKIASNSENKERTEQSDHD</sequence>
<dbReference type="Proteomes" id="UP000707245">
    <property type="component" value="Unassembled WGS sequence"/>
</dbReference>
<keyword evidence="1" id="KW-0812">Transmembrane</keyword>
<comment type="caution">
    <text evidence="2">The sequence shown here is derived from an EMBL/GenBank/DDBJ whole genome shotgun (WGS) entry which is preliminary data.</text>
</comment>
<reference evidence="2 3" key="1">
    <citation type="submission" date="2020-07" db="EMBL/GenBank/DDBJ databases">
        <title>Halophilic bacteria isolated from french cheeses.</title>
        <authorList>
            <person name="Kothe C.I."/>
            <person name="Farah-Kraiem B."/>
            <person name="Renault P."/>
            <person name="Dridi B."/>
        </authorList>
    </citation>
    <scope>NUCLEOTIDE SEQUENCE [LARGE SCALE GENOMIC DNA]</scope>
    <source>
        <strain evidence="2 3">FME14</strain>
    </source>
</reference>
<evidence type="ECO:0000256" key="1">
    <source>
        <dbReference type="SAM" id="Phobius"/>
    </source>
</evidence>